<feature type="region of interest" description="Disordered" evidence="1">
    <location>
        <begin position="49"/>
        <end position="92"/>
    </location>
</feature>
<gene>
    <name evidence="2" type="ORF">GTA08_BOTSDO13349</name>
</gene>
<dbReference type="AlphaFoldDB" id="A0A8H4J1P6"/>
<reference evidence="2" key="1">
    <citation type="submission" date="2020-04" db="EMBL/GenBank/DDBJ databases">
        <title>Genome Assembly and Annotation of Botryosphaeria dothidea sdau 11-99, a Latent Pathogen of Apple Fruit Ring Rot in China.</title>
        <authorList>
            <person name="Yu C."/>
            <person name="Diao Y."/>
            <person name="Lu Q."/>
            <person name="Zhao J."/>
            <person name="Cui S."/>
            <person name="Peng C."/>
            <person name="He B."/>
            <person name="Liu H."/>
        </authorList>
    </citation>
    <scope>NUCLEOTIDE SEQUENCE [LARGE SCALE GENOMIC DNA]</scope>
    <source>
        <strain evidence="2">Sdau11-99</strain>
    </source>
</reference>
<evidence type="ECO:0000313" key="3">
    <source>
        <dbReference type="Proteomes" id="UP000572817"/>
    </source>
</evidence>
<dbReference type="OrthoDB" id="2537141at2759"/>
<protein>
    <submittedName>
        <fullName evidence="2">Uncharacterized protein</fullName>
    </submittedName>
</protein>
<name>A0A8H4J1P6_9PEZI</name>
<feature type="region of interest" description="Disordered" evidence="1">
    <location>
        <begin position="1"/>
        <end position="35"/>
    </location>
</feature>
<dbReference type="Proteomes" id="UP000572817">
    <property type="component" value="Unassembled WGS sequence"/>
</dbReference>
<feature type="region of interest" description="Disordered" evidence="1">
    <location>
        <begin position="120"/>
        <end position="280"/>
    </location>
</feature>
<feature type="region of interest" description="Disordered" evidence="1">
    <location>
        <begin position="298"/>
        <end position="318"/>
    </location>
</feature>
<comment type="caution">
    <text evidence="2">The sequence shown here is derived from an EMBL/GenBank/DDBJ whole genome shotgun (WGS) entry which is preliminary data.</text>
</comment>
<evidence type="ECO:0000313" key="2">
    <source>
        <dbReference type="EMBL" id="KAF4311129.1"/>
    </source>
</evidence>
<organism evidence="2 3">
    <name type="scientific">Botryosphaeria dothidea</name>
    <dbReference type="NCBI Taxonomy" id="55169"/>
    <lineage>
        <taxon>Eukaryota</taxon>
        <taxon>Fungi</taxon>
        <taxon>Dikarya</taxon>
        <taxon>Ascomycota</taxon>
        <taxon>Pezizomycotina</taxon>
        <taxon>Dothideomycetes</taxon>
        <taxon>Dothideomycetes incertae sedis</taxon>
        <taxon>Botryosphaeriales</taxon>
        <taxon>Botryosphaeriaceae</taxon>
        <taxon>Botryosphaeria</taxon>
    </lineage>
</organism>
<keyword evidence="3" id="KW-1185">Reference proteome</keyword>
<sequence length="488" mass="54021">MRFLQNRSNPKDSQSAEETSRIRKKSGNAAAQEDEISAYFAKRPILAEKDAILPTTKRPNQLSKSNVRKAHRTSVSSKNRTPVKPPVDFPDRPYLGFGTHGVHPSSHSDATYHIPWSESGRYTDEAASQRSLGRSLPLRMEARKQQDDCDDISSDSTGTLLQRTRPGTPDEVPFGSENRHRRKSDNELAGYDGAAFSQPKAQDDPHVGLDVPQTKSPVPPSSHKHWTDRKRQELTYTATRLPSRKGEDNAPKRDVDEQQEKRTNLVGKGHQIQRASAGRPGLCVVRNGNVKMAQDAIDGTTDATKMRAPPRSSSPLGRLLRQCDNACHDVLPARNAPLEQQSRDTDMGYFEKSVEIDYAASQAEVHPSSVLPRWAGGIAPKRPGLYQMQVPDEAGFDNHDAQYATAGKICVPDMTGDAIDDEEGTFEDDLAGLYLPRDRSEGYADVTFECAENRHSIGRRDGQKSGQKSSLAESEGALAGFWRPHKLY</sequence>
<evidence type="ECO:0000256" key="1">
    <source>
        <dbReference type="SAM" id="MobiDB-lite"/>
    </source>
</evidence>
<dbReference type="EMBL" id="WWBZ02000011">
    <property type="protein sequence ID" value="KAF4311129.1"/>
    <property type="molecule type" value="Genomic_DNA"/>
</dbReference>
<feature type="compositionally biased region" description="Polar residues" evidence="1">
    <location>
        <begin position="1"/>
        <end position="17"/>
    </location>
</feature>
<feature type="compositionally biased region" description="Basic and acidic residues" evidence="1">
    <location>
        <begin position="244"/>
        <end position="263"/>
    </location>
</feature>
<accession>A0A8H4J1P6</accession>
<proteinExistence type="predicted"/>